<keyword evidence="3" id="KW-1185">Reference proteome</keyword>
<evidence type="ECO:0000313" key="2">
    <source>
        <dbReference type="EMBL" id="KAJ5478482.1"/>
    </source>
</evidence>
<dbReference type="AlphaFoldDB" id="A0A9W9WXK6"/>
<feature type="region of interest" description="Disordered" evidence="1">
    <location>
        <begin position="13"/>
        <end position="53"/>
    </location>
</feature>
<accession>A0A9W9WXK6</accession>
<dbReference type="EMBL" id="JAPWDO010000003">
    <property type="protein sequence ID" value="KAJ5478482.1"/>
    <property type="molecule type" value="Genomic_DNA"/>
</dbReference>
<reference evidence="2" key="1">
    <citation type="submission" date="2022-12" db="EMBL/GenBank/DDBJ databases">
        <authorList>
            <person name="Petersen C."/>
        </authorList>
    </citation>
    <scope>NUCLEOTIDE SEQUENCE</scope>
    <source>
        <strain evidence="2">IBT 17660</strain>
    </source>
</reference>
<evidence type="ECO:0000313" key="3">
    <source>
        <dbReference type="Proteomes" id="UP001147760"/>
    </source>
</evidence>
<proteinExistence type="predicted"/>
<comment type="caution">
    <text evidence="2">The sequence shown here is derived from an EMBL/GenBank/DDBJ whole genome shotgun (WGS) entry which is preliminary data.</text>
</comment>
<organism evidence="2 3">
    <name type="scientific">Penicillium desertorum</name>
    <dbReference type="NCBI Taxonomy" id="1303715"/>
    <lineage>
        <taxon>Eukaryota</taxon>
        <taxon>Fungi</taxon>
        <taxon>Dikarya</taxon>
        <taxon>Ascomycota</taxon>
        <taxon>Pezizomycotina</taxon>
        <taxon>Eurotiomycetes</taxon>
        <taxon>Eurotiomycetidae</taxon>
        <taxon>Eurotiales</taxon>
        <taxon>Aspergillaceae</taxon>
        <taxon>Penicillium</taxon>
    </lineage>
</organism>
<dbReference type="Proteomes" id="UP001147760">
    <property type="component" value="Unassembled WGS sequence"/>
</dbReference>
<sequence length="72" mass="7833">MFVTCSALYGLTDQATTPTASRRPNVPAQEQQATKTRSGLRLGGPMNLKQMDPGEWISQKKGTRLANLDQAV</sequence>
<feature type="compositionally biased region" description="Polar residues" evidence="1">
    <location>
        <begin position="13"/>
        <end position="37"/>
    </location>
</feature>
<gene>
    <name evidence="2" type="ORF">N7530_003991</name>
</gene>
<reference evidence="2" key="2">
    <citation type="journal article" date="2023" name="IMA Fungus">
        <title>Comparative genomic study of the Penicillium genus elucidates a diverse pangenome and 15 lateral gene transfer events.</title>
        <authorList>
            <person name="Petersen C."/>
            <person name="Sorensen T."/>
            <person name="Nielsen M.R."/>
            <person name="Sondergaard T.E."/>
            <person name="Sorensen J.L."/>
            <person name="Fitzpatrick D.A."/>
            <person name="Frisvad J.C."/>
            <person name="Nielsen K.L."/>
        </authorList>
    </citation>
    <scope>NUCLEOTIDE SEQUENCE</scope>
    <source>
        <strain evidence="2">IBT 17660</strain>
    </source>
</reference>
<protein>
    <submittedName>
        <fullName evidence="2">Uncharacterized protein</fullName>
    </submittedName>
</protein>
<evidence type="ECO:0000256" key="1">
    <source>
        <dbReference type="SAM" id="MobiDB-lite"/>
    </source>
</evidence>
<name>A0A9W9WXK6_9EURO</name>